<feature type="transmembrane region" description="Helical" evidence="1">
    <location>
        <begin position="117"/>
        <end position="138"/>
    </location>
</feature>
<dbReference type="Pfam" id="PF07331">
    <property type="entry name" value="TctB"/>
    <property type="match status" value="1"/>
</dbReference>
<keyword evidence="1" id="KW-0472">Membrane</keyword>
<evidence type="ECO:0000256" key="1">
    <source>
        <dbReference type="SAM" id="Phobius"/>
    </source>
</evidence>
<feature type="transmembrane region" description="Helical" evidence="1">
    <location>
        <begin position="42"/>
        <end position="63"/>
    </location>
</feature>
<keyword evidence="1" id="KW-0812">Transmembrane</keyword>
<keyword evidence="1" id="KW-1133">Transmembrane helix</keyword>
<dbReference type="InterPro" id="IPR009936">
    <property type="entry name" value="DUF1468"/>
</dbReference>
<accession>A0ABT5TEH9</accession>
<name>A0ABT5TEH9_9RHOB</name>
<gene>
    <name evidence="3" type="ORF">PUT78_20915</name>
</gene>
<protein>
    <submittedName>
        <fullName evidence="3">Tripartite tricarboxylate transporter TctB family protein</fullName>
    </submittedName>
</protein>
<dbReference type="Proteomes" id="UP001431784">
    <property type="component" value="Unassembled WGS sequence"/>
</dbReference>
<feature type="domain" description="DUF1468" evidence="2">
    <location>
        <begin position="10"/>
        <end position="145"/>
    </location>
</feature>
<evidence type="ECO:0000313" key="4">
    <source>
        <dbReference type="Proteomes" id="UP001431784"/>
    </source>
</evidence>
<dbReference type="EMBL" id="JAQZSM010000037">
    <property type="protein sequence ID" value="MDD7973526.1"/>
    <property type="molecule type" value="Genomic_DNA"/>
</dbReference>
<keyword evidence="4" id="KW-1185">Reference proteome</keyword>
<evidence type="ECO:0000313" key="3">
    <source>
        <dbReference type="EMBL" id="MDD7973526.1"/>
    </source>
</evidence>
<proteinExistence type="predicted"/>
<organism evidence="3 4">
    <name type="scientific">Roseinatronobacter alkalisoli</name>
    <dbReference type="NCBI Taxonomy" id="3028235"/>
    <lineage>
        <taxon>Bacteria</taxon>
        <taxon>Pseudomonadati</taxon>
        <taxon>Pseudomonadota</taxon>
        <taxon>Alphaproteobacteria</taxon>
        <taxon>Rhodobacterales</taxon>
        <taxon>Paracoccaceae</taxon>
        <taxon>Roseinatronobacter</taxon>
    </lineage>
</organism>
<feature type="transmembrane region" description="Helical" evidence="1">
    <location>
        <begin position="83"/>
        <end position="111"/>
    </location>
</feature>
<dbReference type="RefSeq" id="WP_274354194.1">
    <property type="nucleotide sequence ID" value="NZ_JAQZSM010000037.1"/>
</dbReference>
<sequence length="164" mass="17459">MLKRWSDLTGGIAFLGLGGLFWAQTIEQSVSAGTVANNPVWFPRLLLIIIAIGSLGLIAKAVLAKTSCDGRAALPAKPGQLALGVLLVGLYLLHFTPVGFLPTSAAMIIIFCLMTGYRSVVTVIVFTLIFVPGIWYLFVDGFSIRPPGIGMDNILSYIGGFANE</sequence>
<comment type="caution">
    <text evidence="3">The sequence shown here is derived from an EMBL/GenBank/DDBJ whole genome shotgun (WGS) entry which is preliminary data.</text>
</comment>
<evidence type="ECO:0000259" key="2">
    <source>
        <dbReference type="Pfam" id="PF07331"/>
    </source>
</evidence>
<reference evidence="3" key="1">
    <citation type="submission" date="2023-02" db="EMBL/GenBank/DDBJ databases">
        <title>Description of Roseinatronobacter alkalisoli sp. nov., an alkaliphilic bacerium isolated from soda soil.</title>
        <authorList>
            <person name="Wei W."/>
        </authorList>
    </citation>
    <scope>NUCLEOTIDE SEQUENCE</scope>
    <source>
        <strain evidence="3">HJB301</strain>
    </source>
</reference>